<feature type="compositionally biased region" description="Low complexity" evidence="1">
    <location>
        <begin position="440"/>
        <end position="449"/>
    </location>
</feature>
<organism evidence="2 3">
    <name type="scientific">Halobaculum roseum</name>
    <dbReference type="NCBI Taxonomy" id="2175149"/>
    <lineage>
        <taxon>Archaea</taxon>
        <taxon>Methanobacteriati</taxon>
        <taxon>Methanobacteriota</taxon>
        <taxon>Stenosarchaea group</taxon>
        <taxon>Halobacteria</taxon>
        <taxon>Halobacteriales</taxon>
        <taxon>Haloferacaceae</taxon>
        <taxon>Halobaculum</taxon>
    </lineage>
</organism>
<keyword evidence="3" id="KW-1185">Reference proteome</keyword>
<dbReference type="GeneID" id="67209953"/>
<reference evidence="2" key="1">
    <citation type="submission" date="2024-09" db="EMBL/GenBank/DDBJ databases">
        <authorList>
            <person name="Sun Q."/>
        </authorList>
    </citation>
    <scope>NUCLEOTIDE SEQUENCE [LARGE SCALE GENOMIC DNA]</scope>
    <source>
        <strain evidence="2">JCM 31273</strain>
    </source>
</reference>
<evidence type="ECO:0000256" key="1">
    <source>
        <dbReference type="SAM" id="MobiDB-lite"/>
    </source>
</evidence>
<comment type="caution">
    <text evidence="2">The sequence shown here is derived from an EMBL/GenBank/DDBJ whole genome shotgun (WGS) entry which is preliminary data.</text>
</comment>
<proteinExistence type="predicted"/>
<dbReference type="AlphaFoldDB" id="A0ABD5MQB6"/>
<feature type="compositionally biased region" description="Low complexity" evidence="1">
    <location>
        <begin position="457"/>
        <end position="474"/>
    </location>
</feature>
<sequence>MVRARALQLALLFVVVASSASGAAVVSPDSPEQALPHEEVENSDGNITVLRGPAQLYESIDDSDGLADARDAGHVRSPQFLAPGDLLALQFESERVATEYAATDGTNSTDRFFNLLEATDTNFTIHGVNHGTSQLPSKLNLNRSNVKVLHEDDTDTFSLLIDTSTVSVVDRTDGDSIRQTLEHREIQVILEIPTENDTRVLTGSSRFEGIGTSLETPSNDTTIDGYRTPTVSESAVTDLQIVGATPFLPNTSLTVRASISDGSTLVTRDVETYNANNSTAGFGESEFNTRLSLPDADANDTVDIVVVKDGTVLTERTVLIGQQPKMYNTSARLVTSGPHEGDIAVTSTLRLPEPGLVLLYIDGEAQTASVPEHETVQRTIYVNEDAVDDSGQVYVLTMWDRNENGIHDSDIDTLYTTTSDTGASAQDRELDTQVRVEGWPPDTTTSTSTTEERTETPPESTSGSPTATESTSTSVPGFGSLTGLLSIGLVALLGLRYSTV</sequence>
<gene>
    <name evidence="2" type="ORF">ACFFOL_08535</name>
</gene>
<dbReference type="Proteomes" id="UP001589595">
    <property type="component" value="Unassembled WGS sequence"/>
</dbReference>
<evidence type="ECO:0008006" key="4">
    <source>
        <dbReference type="Google" id="ProtNLM"/>
    </source>
</evidence>
<name>A0ABD5MQB6_9EURY</name>
<dbReference type="EMBL" id="JBHMAJ010000006">
    <property type="protein sequence ID" value="MFB9824216.1"/>
    <property type="molecule type" value="Genomic_DNA"/>
</dbReference>
<evidence type="ECO:0000313" key="2">
    <source>
        <dbReference type="EMBL" id="MFB9824216.1"/>
    </source>
</evidence>
<evidence type="ECO:0000313" key="3">
    <source>
        <dbReference type="Proteomes" id="UP001589595"/>
    </source>
</evidence>
<feature type="region of interest" description="Disordered" evidence="1">
    <location>
        <begin position="407"/>
        <end position="476"/>
    </location>
</feature>
<feature type="compositionally biased region" description="Polar residues" evidence="1">
    <location>
        <begin position="414"/>
        <end position="424"/>
    </location>
</feature>
<dbReference type="RefSeq" id="WP_222922630.1">
    <property type="nucleotide sequence ID" value="NZ_CP082286.1"/>
</dbReference>
<protein>
    <recommendedName>
        <fullName evidence="4">PGF-CTERM sorting domain-containing protein</fullName>
    </recommendedName>
</protein>
<accession>A0ABD5MQB6</accession>